<dbReference type="GeneTree" id="ENSGT00390000017589"/>
<keyword evidence="5" id="KW-0238">DNA-binding</keyword>
<keyword evidence="13" id="KW-1185">Reference proteome</keyword>
<evidence type="ECO:0000256" key="3">
    <source>
        <dbReference type="ARBA" id="ARBA00022454"/>
    </source>
</evidence>
<dbReference type="PANTHER" id="PTHR33905:SF1">
    <property type="entry name" value="CST COMPLEX SUBUNIT TEN1"/>
    <property type="match status" value="1"/>
</dbReference>
<dbReference type="Gene3D" id="2.40.50.140">
    <property type="entry name" value="Nucleic acid-binding proteins"/>
    <property type="match status" value="1"/>
</dbReference>
<comment type="similarity">
    <text evidence="7">Belongs to the TEN1 family.</text>
</comment>
<dbReference type="InterPro" id="IPR012340">
    <property type="entry name" value="NA-bd_OB-fold"/>
</dbReference>
<reference evidence="12" key="1">
    <citation type="submission" date="2025-08" db="UniProtKB">
        <authorList>
            <consortium name="Ensembl"/>
        </authorList>
    </citation>
    <scope>IDENTIFICATION</scope>
</reference>
<dbReference type="AlphaFoldDB" id="A0A8C6I8C8"/>
<organism evidence="12 13">
    <name type="scientific">Mus spicilegus</name>
    <name type="common">Mound-building mouse</name>
    <dbReference type="NCBI Taxonomy" id="10103"/>
    <lineage>
        <taxon>Eukaryota</taxon>
        <taxon>Metazoa</taxon>
        <taxon>Chordata</taxon>
        <taxon>Craniata</taxon>
        <taxon>Vertebrata</taxon>
        <taxon>Euteleostomi</taxon>
        <taxon>Mammalia</taxon>
        <taxon>Eutheria</taxon>
        <taxon>Euarchontoglires</taxon>
        <taxon>Glires</taxon>
        <taxon>Rodentia</taxon>
        <taxon>Myomorpha</taxon>
        <taxon>Muroidea</taxon>
        <taxon>Muridae</taxon>
        <taxon>Murinae</taxon>
        <taxon>Mus</taxon>
        <taxon>Mus</taxon>
    </lineage>
</organism>
<dbReference type="GO" id="GO:0010521">
    <property type="term" value="F:telomerase inhibitor activity"/>
    <property type="evidence" value="ECO:0007669"/>
    <property type="project" value="TreeGrafter"/>
</dbReference>
<dbReference type="GO" id="GO:0042162">
    <property type="term" value="F:telomeric DNA binding"/>
    <property type="evidence" value="ECO:0007669"/>
    <property type="project" value="TreeGrafter"/>
</dbReference>
<keyword evidence="4" id="KW-0779">Telomere</keyword>
<comment type="subcellular location">
    <subcellularLocation>
        <location evidence="2">Chromosome</location>
        <location evidence="2">Telomere</location>
    </subcellularLocation>
    <subcellularLocation>
        <location evidence="1">Nucleus</location>
    </subcellularLocation>
</comment>
<evidence type="ECO:0000256" key="4">
    <source>
        <dbReference type="ARBA" id="ARBA00022895"/>
    </source>
</evidence>
<dbReference type="Proteomes" id="UP000694415">
    <property type="component" value="Unplaced"/>
</dbReference>
<evidence type="ECO:0000256" key="8">
    <source>
        <dbReference type="ARBA" id="ARBA00068173"/>
    </source>
</evidence>
<evidence type="ECO:0000256" key="5">
    <source>
        <dbReference type="ARBA" id="ARBA00023125"/>
    </source>
</evidence>
<evidence type="ECO:0000256" key="7">
    <source>
        <dbReference type="ARBA" id="ARBA00061044"/>
    </source>
</evidence>
<dbReference type="GO" id="GO:0032211">
    <property type="term" value="P:negative regulation of telomere maintenance via telomerase"/>
    <property type="evidence" value="ECO:0007669"/>
    <property type="project" value="TreeGrafter"/>
</dbReference>
<dbReference type="Ensembl" id="ENSMSIT00000040963.1">
    <property type="protein sequence ID" value="ENSMSIP00000032458.1"/>
    <property type="gene ID" value="ENSMSIG00000027222.1"/>
</dbReference>
<keyword evidence="6" id="KW-0539">Nucleus</keyword>
<reference evidence="12" key="2">
    <citation type="submission" date="2025-09" db="UniProtKB">
        <authorList>
            <consortium name="Ensembl"/>
        </authorList>
    </citation>
    <scope>IDENTIFICATION</scope>
</reference>
<accession>A0A8C6I8C8</accession>
<dbReference type="PANTHER" id="PTHR33905">
    <property type="entry name" value="CST COMPLEX SUBUNIT TEN1"/>
    <property type="match status" value="1"/>
</dbReference>
<dbReference type="FunFam" id="2.40.50.140:FF:000203">
    <property type="entry name" value="TEN1 subunit of CST complex"/>
    <property type="match status" value="1"/>
</dbReference>
<keyword evidence="3" id="KW-0158">Chromosome</keyword>
<evidence type="ECO:0000256" key="1">
    <source>
        <dbReference type="ARBA" id="ARBA00004123"/>
    </source>
</evidence>
<evidence type="ECO:0000256" key="6">
    <source>
        <dbReference type="ARBA" id="ARBA00023242"/>
    </source>
</evidence>
<evidence type="ECO:0000256" key="10">
    <source>
        <dbReference type="ARBA" id="ARBA00079840"/>
    </source>
</evidence>
<name>A0A8C6I8C8_MUSSI</name>
<feature type="region of interest" description="Disordered" evidence="11">
    <location>
        <begin position="158"/>
        <end position="200"/>
    </location>
</feature>
<evidence type="ECO:0000256" key="2">
    <source>
        <dbReference type="ARBA" id="ARBA00004574"/>
    </source>
</evidence>
<dbReference type="InterPro" id="IPR029146">
    <property type="entry name" value="Ten1_animal_plant"/>
</dbReference>
<feature type="compositionally biased region" description="Polar residues" evidence="11">
    <location>
        <begin position="165"/>
        <end position="182"/>
    </location>
</feature>
<dbReference type="Pfam" id="PF15490">
    <property type="entry name" value="Ten1_2"/>
    <property type="match status" value="1"/>
</dbReference>
<protein>
    <recommendedName>
        <fullName evidence="8">CST complex subunit TEN1</fullName>
    </recommendedName>
    <alternativeName>
        <fullName evidence="10">Protein telomeric pathways with STN1 homolog</fullName>
    </alternativeName>
    <alternativeName>
        <fullName evidence="9">Telomere length regulation protein TEN1 homolog</fullName>
    </alternativeName>
</protein>
<dbReference type="GO" id="GO:0003697">
    <property type="term" value="F:single-stranded DNA binding"/>
    <property type="evidence" value="ECO:0007669"/>
    <property type="project" value="InterPro"/>
</dbReference>
<proteinExistence type="inferred from homology"/>
<evidence type="ECO:0000313" key="13">
    <source>
        <dbReference type="Proteomes" id="UP000694415"/>
    </source>
</evidence>
<sequence>MQGPGPAELTGLCTGPGFRARGNRNLQSPLPTIWILVLTMLPKPGIYYFPWEVSDGHAPEGSTLRTFGRLYLYDMTRSLMTLAAPQKPDQCQLLVCTNLVEPFEAHVNFLYMVLGDLERMEGGAFVVRARLLTCVEGMDLSLLEKAILEQRRHLQKRQQPIGDASTLQTPTPAPQSIPSDSLSLEPENRGQQVPLPQTLD</sequence>
<dbReference type="GO" id="GO:1990879">
    <property type="term" value="C:CST complex"/>
    <property type="evidence" value="ECO:0007669"/>
    <property type="project" value="InterPro"/>
</dbReference>
<evidence type="ECO:0000256" key="11">
    <source>
        <dbReference type="SAM" id="MobiDB-lite"/>
    </source>
</evidence>
<evidence type="ECO:0000256" key="9">
    <source>
        <dbReference type="ARBA" id="ARBA00078215"/>
    </source>
</evidence>
<evidence type="ECO:0000313" key="12">
    <source>
        <dbReference type="Ensembl" id="ENSMSIP00000032458.1"/>
    </source>
</evidence>
<feature type="compositionally biased region" description="Polar residues" evidence="11">
    <location>
        <begin position="189"/>
        <end position="200"/>
    </location>
</feature>